<dbReference type="Proteomes" id="UP001219355">
    <property type="component" value="Chromosome 2"/>
</dbReference>
<reference evidence="1" key="1">
    <citation type="submission" date="2023-03" db="EMBL/GenBank/DDBJ databases">
        <title>Emydomyces testavorans Genome Sequence.</title>
        <authorList>
            <person name="Hoyer L."/>
        </authorList>
    </citation>
    <scope>NUCLEOTIDE SEQUENCE</scope>
    <source>
        <strain evidence="1">16-2883</strain>
    </source>
</reference>
<evidence type="ECO:0000313" key="2">
    <source>
        <dbReference type="Proteomes" id="UP001219355"/>
    </source>
</evidence>
<dbReference type="SUPFAM" id="SSF81383">
    <property type="entry name" value="F-box domain"/>
    <property type="match status" value="1"/>
</dbReference>
<evidence type="ECO:0000313" key="1">
    <source>
        <dbReference type="EMBL" id="WEW57314.1"/>
    </source>
</evidence>
<dbReference type="EMBL" id="CP120628">
    <property type="protein sequence ID" value="WEW57314.1"/>
    <property type="molecule type" value="Genomic_DNA"/>
</dbReference>
<gene>
    <name evidence="1" type="ORF">PRK78_002779</name>
</gene>
<keyword evidence="2" id="KW-1185">Reference proteome</keyword>
<protein>
    <recommendedName>
        <fullName evidence="3">F-box domain-containing protein</fullName>
    </recommendedName>
</protein>
<sequence>MTSGIAYRWDKPSIGKLNLYSSEWHGDDQLCSLSPETDKPATAGDLGWIPLEILHEICTHLDLASLENLRSASTSCQIMVDSCLLLRRLEEHASETLEIMKVTGVSSYHTIAQIYNEFCQPLCRICGNFGPYLFLPTLIRCCHNCHYSSQKLCVAPFADVVFNYGLHGEITKQLPVVNSLPGWYGTVHSTELWVRRDKLVSTYQAEQFAIKIYGTAEEMMKAFYDRVEATGRKTKALTAYEKQLLKWARPFLFAGDFSNSSGLHPHMPVPKEFVFCDQFPTNRRFMATTAFPFYNPKTRQAESGLYCKACTLAFEHYVGKEWLTSGMLRMLHQLYHESFMKKTILRHFATCPAVKIGFADSQTRVMCKWPFERTGKELTVKPKRRENKEKQQLK</sequence>
<proteinExistence type="predicted"/>
<accession>A0AAF0IK01</accession>
<organism evidence="1 2">
    <name type="scientific">Emydomyces testavorans</name>
    <dbReference type="NCBI Taxonomy" id="2070801"/>
    <lineage>
        <taxon>Eukaryota</taxon>
        <taxon>Fungi</taxon>
        <taxon>Dikarya</taxon>
        <taxon>Ascomycota</taxon>
        <taxon>Pezizomycotina</taxon>
        <taxon>Eurotiomycetes</taxon>
        <taxon>Eurotiomycetidae</taxon>
        <taxon>Onygenales</taxon>
        <taxon>Nannizziopsiaceae</taxon>
        <taxon>Emydomyces</taxon>
    </lineage>
</organism>
<dbReference type="AlphaFoldDB" id="A0AAF0IK01"/>
<evidence type="ECO:0008006" key="3">
    <source>
        <dbReference type="Google" id="ProtNLM"/>
    </source>
</evidence>
<name>A0AAF0IK01_9EURO</name>
<dbReference type="InterPro" id="IPR036047">
    <property type="entry name" value="F-box-like_dom_sf"/>
</dbReference>